<evidence type="ECO:0000256" key="1">
    <source>
        <dbReference type="SAM" id="MobiDB-lite"/>
    </source>
</evidence>
<dbReference type="Proteomes" id="UP000001844">
    <property type="component" value="Plasmid pNHAL01"/>
</dbReference>
<evidence type="ECO:0000313" key="3">
    <source>
        <dbReference type="Proteomes" id="UP000001844"/>
    </source>
</evidence>
<geneLocation type="plasmid" evidence="2 3">
    <name>pNHAL01</name>
</geneLocation>
<reference evidence="2 3" key="1">
    <citation type="submission" date="2009-10" db="EMBL/GenBank/DDBJ databases">
        <title>Complete genome sequence of Nitrosococcus halophilus Nc4, a salt-adapted, aerobic obligate ammonia-oxidizing sulfur purple bacterium.</title>
        <authorList>
            <consortium name="US DOE Joint Genome Institute"/>
            <person name="Campbell M.A."/>
            <person name="Malfatti S.A."/>
            <person name="Chain P.S.G."/>
            <person name="Heidelberg J.F."/>
            <person name="Ward N.L."/>
            <person name="Ward B.B."/>
            <person name="Klotz M.G."/>
        </authorList>
    </citation>
    <scope>NUCLEOTIDE SEQUENCE [LARGE SCALE GENOMIC DNA]</scope>
    <source>
        <strain evidence="3">Nc4</strain>
        <plasmid evidence="3">Plasmid pNHAL01</plasmid>
    </source>
</reference>
<evidence type="ECO:0000313" key="2">
    <source>
        <dbReference type="EMBL" id="ADE17024.1"/>
    </source>
</evidence>
<feature type="region of interest" description="Disordered" evidence="1">
    <location>
        <begin position="21"/>
        <end position="40"/>
    </location>
</feature>
<dbReference type="HOGENOM" id="CLU_3293104_0_0_6"/>
<organism evidence="2 3">
    <name type="scientific">Nitrosococcus halophilus (strain Nc4)</name>
    <dbReference type="NCBI Taxonomy" id="472759"/>
    <lineage>
        <taxon>Bacteria</taxon>
        <taxon>Pseudomonadati</taxon>
        <taxon>Pseudomonadota</taxon>
        <taxon>Gammaproteobacteria</taxon>
        <taxon>Chromatiales</taxon>
        <taxon>Chromatiaceae</taxon>
        <taxon>Nitrosococcus</taxon>
    </lineage>
</organism>
<keyword evidence="3" id="KW-1185">Reference proteome</keyword>
<protein>
    <submittedName>
        <fullName evidence="2">Uncharacterized protein</fullName>
    </submittedName>
</protein>
<feature type="compositionally biased region" description="Polar residues" evidence="1">
    <location>
        <begin position="28"/>
        <end position="40"/>
    </location>
</feature>
<name>D5C5H0_NITHN</name>
<dbReference type="EMBL" id="CP001799">
    <property type="protein sequence ID" value="ADE17024.1"/>
    <property type="molecule type" value="Genomic_DNA"/>
</dbReference>
<proteinExistence type="predicted"/>
<dbReference type="KEGG" id="nhl:Nhal_4016"/>
<accession>D5C5H0</accession>
<keyword evidence="2" id="KW-0614">Plasmid</keyword>
<sequence length="40" mass="4489">MLRRLRLTPIMVLSCKMEDNLNEEEPSKSLQLTTLGSALG</sequence>
<dbReference type="AlphaFoldDB" id="D5C5H0"/>
<gene>
    <name evidence="2" type="ORF">Nhal_4016</name>
</gene>